<dbReference type="PROSITE" id="PS51063">
    <property type="entry name" value="HTH_CRP_2"/>
    <property type="match status" value="1"/>
</dbReference>
<dbReference type="RefSeq" id="YP_009244576.1">
    <property type="nucleotide sequence ID" value="NC_029860.1"/>
</dbReference>
<evidence type="ECO:0000313" key="6">
    <source>
        <dbReference type="EMBL" id="ASP44713.1"/>
    </source>
</evidence>
<sequence length="220" mass="26250">MDNKWMRLFLESETPFYVYKLKKGDSLIFQYSTNYKPVVIVFYGTVYMMKIFTNGESFFLAILTSNSIIDFNITSLGSNYFYYKVIALENTYFIKFIWLDSIANFKYLSNIFKLMDVFRYTLRQYENSSCILLHKSIRYRVIQLLLFLCREFGVLNNNYIAIPFELSQKTISYITGSNPITVNKIINDLSNKLLIKYISKKKNLVCYFSFFRYLHDIKIK</sequence>
<evidence type="ECO:0000259" key="4">
    <source>
        <dbReference type="PROSITE" id="PS51063"/>
    </source>
</evidence>
<gene>
    <name evidence="5" type="primary">ntcA</name>
    <name evidence="5" type="ORF">Gchil_178</name>
</gene>
<dbReference type="EMBL" id="KT266788">
    <property type="protein sequence ID" value="AMK96818.1"/>
    <property type="molecule type" value="Genomic_DNA"/>
</dbReference>
<evidence type="ECO:0000313" key="5">
    <source>
        <dbReference type="EMBL" id="AMK96818.1"/>
    </source>
</evidence>
<keyword evidence="1" id="KW-0805">Transcription regulation</keyword>
<keyword evidence="5" id="KW-0934">Plastid</keyword>
<organism evidence="5">
    <name type="scientific">Agarophyton chilense</name>
    <name type="common">Red seaweed</name>
    <name type="synonym">Gracilaria chilensis</name>
    <dbReference type="NCBI Taxonomy" id="2510777"/>
    <lineage>
        <taxon>Eukaryota</taxon>
        <taxon>Rhodophyta</taxon>
        <taxon>Florideophyceae</taxon>
        <taxon>Rhodymeniophycidae</taxon>
        <taxon>Gracilariales</taxon>
        <taxon>Gracilariaceae</taxon>
        <taxon>Agarophyton</taxon>
    </lineage>
</organism>
<dbReference type="SUPFAM" id="SSF46785">
    <property type="entry name" value="Winged helix' DNA-binding domain"/>
    <property type="match status" value="1"/>
</dbReference>
<dbReference type="AlphaFoldDB" id="A0A141SEV0"/>
<keyword evidence="2" id="KW-0238">DNA-binding</keyword>
<dbReference type="InterPro" id="IPR018490">
    <property type="entry name" value="cNMP-bd_dom_sf"/>
</dbReference>
<name>A0A141SEV0_AGACH</name>
<evidence type="ECO:0000256" key="3">
    <source>
        <dbReference type="ARBA" id="ARBA00023163"/>
    </source>
</evidence>
<geneLocation type="plastid" evidence="5"/>
<dbReference type="SUPFAM" id="SSF51206">
    <property type="entry name" value="cAMP-binding domain-like"/>
    <property type="match status" value="1"/>
</dbReference>
<dbReference type="InterPro" id="IPR014710">
    <property type="entry name" value="RmlC-like_jellyroll"/>
</dbReference>
<dbReference type="EMBL" id="MF401963">
    <property type="protein sequence ID" value="ASP44713.1"/>
    <property type="molecule type" value="Genomic_DNA"/>
</dbReference>
<accession>A0A141SEV0</accession>
<dbReference type="InterPro" id="IPR012318">
    <property type="entry name" value="HTH_CRP"/>
</dbReference>
<dbReference type="GO" id="GO:0006355">
    <property type="term" value="P:regulation of DNA-templated transcription"/>
    <property type="evidence" value="ECO:0007669"/>
    <property type="project" value="InterPro"/>
</dbReference>
<proteinExistence type="predicted"/>
<reference evidence="5" key="1">
    <citation type="submission" date="2015-07" db="EMBL/GenBank/DDBJ databases">
        <title>Reconstructing the complex evolutionary history of mobile plasmids in red algal genomes.</title>
        <authorList>
            <person name="Lee J."/>
            <person name="Kim K.M."/>
            <person name="Yang E.C."/>
            <person name="Miller K.A."/>
            <person name="Boo S.M."/>
            <person name="Bhattacharya D."/>
            <person name="Yoon H.S."/>
        </authorList>
    </citation>
    <scope>NUCLEOTIDE SEQUENCE</scope>
</reference>
<evidence type="ECO:0000256" key="2">
    <source>
        <dbReference type="ARBA" id="ARBA00023125"/>
    </source>
</evidence>
<evidence type="ECO:0000256" key="1">
    <source>
        <dbReference type="ARBA" id="ARBA00023015"/>
    </source>
</evidence>
<reference evidence="6" key="2">
    <citation type="submission" date="2017-06" db="EMBL/GenBank/DDBJ databases">
        <title>Structure and comparision analysis of complete mitochondrion ans plastid genome of economic red alga Gracilaaria chilensis.</title>
        <authorList>
            <person name="Liu N."/>
            <person name="Zhang L."/>
            <person name="Liu T."/>
        </authorList>
    </citation>
    <scope>NUCLEOTIDE SEQUENCE</scope>
</reference>
<protein>
    <submittedName>
        <fullName evidence="5">Global nitrogen transcriptional regulator</fullName>
    </submittedName>
</protein>
<dbReference type="GeneID" id="27219547"/>
<feature type="domain" description="HTH crp-type" evidence="4">
    <location>
        <begin position="135"/>
        <end position="220"/>
    </location>
</feature>
<dbReference type="InterPro" id="IPR036390">
    <property type="entry name" value="WH_DNA-bd_sf"/>
</dbReference>
<keyword evidence="3" id="KW-0804">Transcription</keyword>
<dbReference type="Gene3D" id="2.60.120.10">
    <property type="entry name" value="Jelly Rolls"/>
    <property type="match status" value="1"/>
</dbReference>
<dbReference type="GO" id="GO:0003677">
    <property type="term" value="F:DNA binding"/>
    <property type="evidence" value="ECO:0007669"/>
    <property type="project" value="UniProtKB-KW"/>
</dbReference>